<feature type="transmembrane region" description="Helical" evidence="1">
    <location>
        <begin position="168"/>
        <end position="190"/>
    </location>
</feature>
<dbReference type="GeneID" id="78019960"/>
<dbReference type="Proteomes" id="UP000244056">
    <property type="component" value="Plasmid pUHCC0039a"/>
</dbReference>
<feature type="transmembrane region" description="Helical" evidence="1">
    <location>
        <begin position="83"/>
        <end position="102"/>
    </location>
</feature>
<geneLocation type="plasmid" evidence="3">
    <name>puhcc0039a</name>
</geneLocation>
<evidence type="ECO:0000256" key="1">
    <source>
        <dbReference type="SAM" id="Phobius"/>
    </source>
</evidence>
<keyword evidence="1" id="KW-0472">Membrane</keyword>
<organism evidence="2 3">
    <name type="scientific">Nodularia spumigena UHCC 0039</name>
    <dbReference type="NCBI Taxonomy" id="1914872"/>
    <lineage>
        <taxon>Bacteria</taxon>
        <taxon>Bacillati</taxon>
        <taxon>Cyanobacteriota</taxon>
        <taxon>Cyanophyceae</taxon>
        <taxon>Nostocales</taxon>
        <taxon>Nodulariaceae</taxon>
        <taxon>Nodularia</taxon>
    </lineage>
</organism>
<evidence type="ECO:0000313" key="2">
    <source>
        <dbReference type="EMBL" id="AVZ31746.1"/>
    </source>
</evidence>
<protein>
    <submittedName>
        <fullName evidence="2">Uncharacterized protein</fullName>
    </submittedName>
</protein>
<gene>
    <name evidence="2" type="ORF">BMF81_04768</name>
</gene>
<keyword evidence="1" id="KW-1133">Transmembrane helix</keyword>
<accession>A0A2S0Q609</accession>
<evidence type="ECO:0000313" key="3">
    <source>
        <dbReference type="Proteomes" id="UP000244056"/>
    </source>
</evidence>
<feature type="transmembrane region" description="Helical" evidence="1">
    <location>
        <begin position="135"/>
        <end position="156"/>
    </location>
</feature>
<proteinExistence type="predicted"/>
<feature type="transmembrane region" description="Helical" evidence="1">
    <location>
        <begin position="45"/>
        <end position="62"/>
    </location>
</feature>
<keyword evidence="1" id="KW-0812">Transmembrane</keyword>
<name>A0A2S0Q609_NODSP</name>
<sequence>MRTYFGEETAAVLPPAQRNKVAETGTLTMMFAAGALMIVEMSVHQILLGGFMILAAIIIALPKESQALLTNFEKLQRKYGVNLYAIFFAILTVVCFLDFATAPANAQFFNNAQTWMNDSFGTAAGNPQTTEVIDLFFNVLRGLFLLYVGVALVQIVQAARNDEDWKTLARTPLIIVLSVFVGDLITGLLVGV</sequence>
<reference evidence="2 3" key="1">
    <citation type="submission" date="2017-03" db="EMBL/GenBank/DDBJ databases">
        <title>Comparative genomics of the toxic Baltic Sea cyanobacteria Nodularia spumigena UHCC 0039 and its response on varying salinity.</title>
        <authorList>
            <person name="Teikari J.E."/>
        </authorList>
    </citation>
    <scope>NUCLEOTIDE SEQUENCE [LARGE SCALE GENOMIC DNA]</scope>
    <source>
        <strain evidence="2 3">UHCC 0039</strain>
        <plasmid evidence="3">puhcc0039a</plasmid>
    </source>
</reference>
<dbReference type="EMBL" id="CP020115">
    <property type="protein sequence ID" value="AVZ31746.1"/>
    <property type="molecule type" value="Genomic_DNA"/>
</dbReference>
<dbReference type="KEGG" id="nsp:BMF81_04768"/>
<dbReference type="AlphaFoldDB" id="A0A2S0Q609"/>
<dbReference type="RefSeq" id="WP_107807094.1">
    <property type="nucleotide sequence ID" value="NZ_CAWNZE010000002.1"/>
</dbReference>
<keyword evidence="2" id="KW-0614">Plasmid</keyword>